<evidence type="ECO:0000256" key="4">
    <source>
        <dbReference type="ARBA" id="ARBA00022927"/>
    </source>
</evidence>
<dbReference type="CDD" id="cd21442">
    <property type="entry name" value="SNARE_NTD_STX6-like"/>
    <property type="match status" value="1"/>
</dbReference>
<evidence type="ECO:0000313" key="12">
    <source>
        <dbReference type="Proteomes" id="UP001386955"/>
    </source>
</evidence>
<keyword evidence="3 9" id="KW-0812">Transmembrane</keyword>
<evidence type="ECO:0000256" key="5">
    <source>
        <dbReference type="ARBA" id="ARBA00022989"/>
    </source>
</evidence>
<dbReference type="AlphaFoldDB" id="A0AAN9S3Y8"/>
<keyword evidence="5 9" id="KW-1133">Transmembrane helix</keyword>
<name>A0AAN9S3Y8_PSOTE</name>
<evidence type="ECO:0000256" key="2">
    <source>
        <dbReference type="ARBA" id="ARBA00022448"/>
    </source>
</evidence>
<dbReference type="GO" id="GO:0015031">
    <property type="term" value="P:protein transport"/>
    <property type="evidence" value="ECO:0007669"/>
    <property type="project" value="UniProtKB-KW"/>
</dbReference>
<reference evidence="11 12" key="1">
    <citation type="submission" date="2024-01" db="EMBL/GenBank/DDBJ databases">
        <title>The genomes of 5 underutilized Papilionoideae crops provide insights into root nodulation and disease resistanc.</title>
        <authorList>
            <person name="Jiang F."/>
        </authorList>
    </citation>
    <scope>NUCLEOTIDE SEQUENCE [LARGE SCALE GENOMIC DNA]</scope>
    <source>
        <strain evidence="11">DUOXIRENSHENG_FW03</strain>
        <tissue evidence="11">Leaves</tissue>
    </source>
</reference>
<dbReference type="FunFam" id="1.20.58.90:FF:000004">
    <property type="entry name" value="Syntaxin 10"/>
    <property type="match status" value="1"/>
</dbReference>
<dbReference type="GO" id="GO:0016020">
    <property type="term" value="C:membrane"/>
    <property type="evidence" value="ECO:0007669"/>
    <property type="project" value="InterPro"/>
</dbReference>
<keyword evidence="6" id="KW-0333">Golgi apparatus</keyword>
<keyword evidence="7 9" id="KW-0472">Membrane</keyword>
<evidence type="ECO:0000256" key="1">
    <source>
        <dbReference type="ARBA" id="ARBA00009063"/>
    </source>
</evidence>
<dbReference type="GO" id="GO:0005794">
    <property type="term" value="C:Golgi apparatus"/>
    <property type="evidence" value="ECO:0007669"/>
    <property type="project" value="UniProtKB-SubCell"/>
</dbReference>
<evidence type="ECO:0000256" key="8">
    <source>
        <dbReference type="ARBA" id="ARBA00037801"/>
    </source>
</evidence>
<evidence type="ECO:0000313" key="11">
    <source>
        <dbReference type="EMBL" id="KAK7388507.1"/>
    </source>
</evidence>
<evidence type="ECO:0000256" key="7">
    <source>
        <dbReference type="ARBA" id="ARBA00023136"/>
    </source>
</evidence>
<evidence type="ECO:0000256" key="3">
    <source>
        <dbReference type="ARBA" id="ARBA00022692"/>
    </source>
</evidence>
<proteinExistence type="inferred from homology"/>
<feature type="domain" description="Syntaxin 6/10/61 N-terminal" evidence="10">
    <location>
        <begin position="95"/>
        <end position="187"/>
    </location>
</feature>
<gene>
    <name evidence="11" type="ORF">VNO78_23324</name>
</gene>
<evidence type="ECO:0000259" key="10">
    <source>
        <dbReference type="Pfam" id="PF09177"/>
    </source>
</evidence>
<dbReference type="Pfam" id="PF09177">
    <property type="entry name" value="STX6_10_61_N"/>
    <property type="match status" value="1"/>
</dbReference>
<dbReference type="Gene3D" id="1.20.58.90">
    <property type="match status" value="1"/>
</dbReference>
<organism evidence="11 12">
    <name type="scientific">Psophocarpus tetragonolobus</name>
    <name type="common">Winged bean</name>
    <name type="synonym">Dolichos tetragonolobus</name>
    <dbReference type="NCBI Taxonomy" id="3891"/>
    <lineage>
        <taxon>Eukaryota</taxon>
        <taxon>Viridiplantae</taxon>
        <taxon>Streptophyta</taxon>
        <taxon>Embryophyta</taxon>
        <taxon>Tracheophyta</taxon>
        <taxon>Spermatophyta</taxon>
        <taxon>Magnoliopsida</taxon>
        <taxon>eudicotyledons</taxon>
        <taxon>Gunneridae</taxon>
        <taxon>Pentapetalae</taxon>
        <taxon>rosids</taxon>
        <taxon>fabids</taxon>
        <taxon>Fabales</taxon>
        <taxon>Fabaceae</taxon>
        <taxon>Papilionoideae</taxon>
        <taxon>50 kb inversion clade</taxon>
        <taxon>NPAAA clade</taxon>
        <taxon>indigoferoid/millettioid clade</taxon>
        <taxon>Phaseoleae</taxon>
        <taxon>Psophocarpus</taxon>
    </lineage>
</organism>
<dbReference type="InterPro" id="IPR010989">
    <property type="entry name" value="SNARE"/>
</dbReference>
<comment type="caution">
    <text evidence="11">The sequence shown here is derived from an EMBL/GenBank/DDBJ whole genome shotgun (WGS) entry which is preliminary data.</text>
</comment>
<comment type="similarity">
    <text evidence="1">Belongs to the syntaxin family.</text>
</comment>
<dbReference type="EMBL" id="JAYMYS010000006">
    <property type="protein sequence ID" value="KAK7388507.1"/>
    <property type="molecule type" value="Genomic_DNA"/>
</dbReference>
<dbReference type="PANTHER" id="PTHR34949">
    <property type="entry name" value="OS05G0443700 PROTEIN"/>
    <property type="match status" value="1"/>
</dbReference>
<keyword evidence="2" id="KW-0813">Transport</keyword>
<dbReference type="SUPFAM" id="SSF47661">
    <property type="entry name" value="t-snare proteins"/>
    <property type="match status" value="1"/>
</dbReference>
<protein>
    <recommendedName>
        <fullName evidence="10">Syntaxin 6/10/61 N-terminal domain-containing protein</fullName>
    </recommendedName>
</protein>
<evidence type="ECO:0000256" key="9">
    <source>
        <dbReference type="SAM" id="Phobius"/>
    </source>
</evidence>
<keyword evidence="4" id="KW-0653">Protein transport</keyword>
<feature type="transmembrane region" description="Helical" evidence="9">
    <location>
        <begin position="402"/>
        <end position="421"/>
    </location>
</feature>
<keyword evidence="12" id="KW-1185">Reference proteome</keyword>
<comment type="subcellular location">
    <subcellularLocation>
        <location evidence="8">Golgi apparatus</location>
        <location evidence="8">trans-Golgi network membrane</location>
        <topology evidence="8">Single-pass type IV membrane protein</topology>
    </subcellularLocation>
</comment>
<dbReference type="GO" id="GO:0048193">
    <property type="term" value="P:Golgi vesicle transport"/>
    <property type="evidence" value="ECO:0007669"/>
    <property type="project" value="InterPro"/>
</dbReference>
<dbReference type="Proteomes" id="UP001386955">
    <property type="component" value="Unassembled WGS sequence"/>
</dbReference>
<dbReference type="PANTHER" id="PTHR34949:SF3">
    <property type="entry name" value="OS08G0244100 PROTEIN"/>
    <property type="match status" value="1"/>
</dbReference>
<evidence type="ECO:0000256" key="6">
    <source>
        <dbReference type="ARBA" id="ARBA00023034"/>
    </source>
</evidence>
<sequence>MGPAQRIEIGSGSALKNKTWSIKKREGSLQRLSLSPSRLLSLSSSLPPCVSVTQQGRERKNPSSFQLPTIQVSVFSLLFFSDMLVANSFDLWRKDSFFSAAEEVQESADIMESAYRTWLREKRESSTPEELNELSRELQTALGTAKWQLEEFEKAVRLSYRHQGDDNTSTRHRQFISAIESQITQVEAALRESYFEQGKQPLRWVNLDEEERDDLAAFLSGTCQITQRTNDEHMEVTPLMIASLQEKQTKREDKNVDINILRNRDISASEKSSSSKNVLSVNKDTDCMIEIKADAVSRSNDDVVSQSDRTASTRKAWSPPNYGALKIVIANEDEHSDKPTRTVDATPKEKGFKHLFWKQKFEEYPQVMRVVRMFNQRFGRIGICQSQRQFQSPLHLRHGCSLQVTLALMLTIFLIIPFVLYSA</sequence>
<accession>A0AAN9S3Y8</accession>
<dbReference type="InterPro" id="IPR015260">
    <property type="entry name" value="Syntaxin-6/10/61_N"/>
</dbReference>